<comment type="caution">
    <text evidence="2">The sequence shown here is derived from an EMBL/GenBank/DDBJ whole genome shotgun (WGS) entry which is preliminary data.</text>
</comment>
<name>A0A9D3SJA7_9TELE</name>
<keyword evidence="1" id="KW-0812">Transmembrane</keyword>
<keyword evidence="1" id="KW-1133">Transmembrane helix</keyword>
<reference evidence="2 3" key="1">
    <citation type="submission" date="2021-06" db="EMBL/GenBank/DDBJ databases">
        <title>Chromosome-level genome assembly of the red-tail catfish (Hemibagrus wyckioides).</title>
        <authorList>
            <person name="Shao F."/>
        </authorList>
    </citation>
    <scope>NUCLEOTIDE SEQUENCE [LARGE SCALE GENOMIC DNA]</scope>
    <source>
        <strain evidence="2">EC202008001</strain>
        <tissue evidence="2">Blood</tissue>
    </source>
</reference>
<dbReference type="Proteomes" id="UP000824219">
    <property type="component" value="Linkage Group LG17"/>
</dbReference>
<evidence type="ECO:0000256" key="1">
    <source>
        <dbReference type="SAM" id="Phobius"/>
    </source>
</evidence>
<feature type="transmembrane region" description="Helical" evidence="1">
    <location>
        <begin position="20"/>
        <end position="42"/>
    </location>
</feature>
<keyword evidence="3" id="KW-1185">Reference proteome</keyword>
<dbReference type="AlphaFoldDB" id="A0A9D3SJA7"/>
<dbReference type="EMBL" id="JAHKSW010000017">
    <property type="protein sequence ID" value="KAG7321513.1"/>
    <property type="molecule type" value="Genomic_DNA"/>
</dbReference>
<sequence length="66" mass="7550">MCSQRAGQRSLNISMGTGPVMFTCTTADYFFWFFTQLSFLVFEMNSVEGQRGAGRCRTHAEPHRHL</sequence>
<proteinExistence type="predicted"/>
<protein>
    <submittedName>
        <fullName evidence="2">Uncharacterized protein</fullName>
    </submittedName>
</protein>
<evidence type="ECO:0000313" key="3">
    <source>
        <dbReference type="Proteomes" id="UP000824219"/>
    </source>
</evidence>
<keyword evidence="1" id="KW-0472">Membrane</keyword>
<evidence type="ECO:0000313" key="2">
    <source>
        <dbReference type="EMBL" id="KAG7321513.1"/>
    </source>
</evidence>
<gene>
    <name evidence="2" type="ORF">KOW79_014371</name>
</gene>
<accession>A0A9D3SJA7</accession>
<organism evidence="2 3">
    <name type="scientific">Hemibagrus wyckioides</name>
    <dbReference type="NCBI Taxonomy" id="337641"/>
    <lineage>
        <taxon>Eukaryota</taxon>
        <taxon>Metazoa</taxon>
        <taxon>Chordata</taxon>
        <taxon>Craniata</taxon>
        <taxon>Vertebrata</taxon>
        <taxon>Euteleostomi</taxon>
        <taxon>Actinopterygii</taxon>
        <taxon>Neopterygii</taxon>
        <taxon>Teleostei</taxon>
        <taxon>Ostariophysi</taxon>
        <taxon>Siluriformes</taxon>
        <taxon>Bagridae</taxon>
        <taxon>Hemibagrus</taxon>
    </lineage>
</organism>